<evidence type="ECO:0000313" key="4">
    <source>
        <dbReference type="Proteomes" id="UP001558713"/>
    </source>
</evidence>
<dbReference type="EMBL" id="JBANAX010000714">
    <property type="protein sequence ID" value="KAL1195980.1"/>
    <property type="molecule type" value="Genomic_DNA"/>
</dbReference>
<evidence type="ECO:0000259" key="2">
    <source>
        <dbReference type="Pfam" id="PF22936"/>
    </source>
</evidence>
<keyword evidence="4" id="KW-1185">Reference proteome</keyword>
<gene>
    <name evidence="3" type="ORF">V5N11_025152</name>
</gene>
<dbReference type="Proteomes" id="UP001558713">
    <property type="component" value="Unassembled WGS sequence"/>
</dbReference>
<feature type="region of interest" description="Disordered" evidence="1">
    <location>
        <begin position="83"/>
        <end position="104"/>
    </location>
</feature>
<organism evidence="3 4">
    <name type="scientific">Cardamine amara subsp. amara</name>
    <dbReference type="NCBI Taxonomy" id="228776"/>
    <lineage>
        <taxon>Eukaryota</taxon>
        <taxon>Viridiplantae</taxon>
        <taxon>Streptophyta</taxon>
        <taxon>Embryophyta</taxon>
        <taxon>Tracheophyta</taxon>
        <taxon>Spermatophyta</taxon>
        <taxon>Magnoliopsida</taxon>
        <taxon>eudicotyledons</taxon>
        <taxon>Gunneridae</taxon>
        <taxon>Pentapetalae</taxon>
        <taxon>rosids</taxon>
        <taxon>malvids</taxon>
        <taxon>Brassicales</taxon>
        <taxon>Brassicaceae</taxon>
        <taxon>Cardamineae</taxon>
        <taxon>Cardamine</taxon>
    </lineage>
</organism>
<protein>
    <submittedName>
        <fullName evidence="3">Retrovirus-related Pol polyprotein from transposon RE2</fullName>
    </submittedName>
</protein>
<accession>A0ABD0ZMX2</accession>
<proteinExistence type="predicted"/>
<comment type="caution">
    <text evidence="3">The sequence shown here is derived from an EMBL/GenBank/DDBJ whole genome shotgun (WGS) entry which is preliminary data.</text>
</comment>
<dbReference type="Pfam" id="PF22936">
    <property type="entry name" value="Pol_BBD"/>
    <property type="match status" value="1"/>
</dbReference>
<evidence type="ECO:0000313" key="3">
    <source>
        <dbReference type="EMBL" id="KAL1195980.1"/>
    </source>
</evidence>
<evidence type="ECO:0000256" key="1">
    <source>
        <dbReference type="SAM" id="MobiDB-lite"/>
    </source>
</evidence>
<dbReference type="InterPro" id="IPR054722">
    <property type="entry name" value="PolX-like_BBD"/>
</dbReference>
<name>A0ABD0ZMX2_CARAN</name>
<reference evidence="3 4" key="1">
    <citation type="submission" date="2024-04" db="EMBL/GenBank/DDBJ databases">
        <title>Genome assembly C_amara_ONT_v2.</title>
        <authorList>
            <person name="Yant L."/>
            <person name="Moore C."/>
            <person name="Slenker M."/>
        </authorList>
    </citation>
    <scope>NUCLEOTIDE SEQUENCE [LARGE SCALE GENOMIC DNA]</scope>
    <source>
        <tissue evidence="3">Leaf</tissue>
    </source>
</reference>
<dbReference type="AlphaFoldDB" id="A0ABD0ZMX2"/>
<feature type="domain" description="Retrovirus-related Pol polyprotein from transposon TNT 1-94-like beta-barrel" evidence="2">
    <location>
        <begin position="41"/>
        <end position="91"/>
    </location>
</feature>
<sequence>MGHHALKCWHRFDNSYQSEDVPAALAAMHITDVTEASGNEWYPDSGATAHITNSTQRLQQAQPYHGSDTVLIGDGNFLPITHIGSANLPSTQSRAQVPKGLRRD</sequence>